<dbReference type="HOGENOM" id="CLU_012862_2_0_2"/>
<accession>B8GDW7</accession>
<dbReference type="InterPro" id="IPR003265">
    <property type="entry name" value="HhH-GPD_domain"/>
</dbReference>
<evidence type="ECO:0000256" key="2">
    <source>
        <dbReference type="ARBA" id="ARBA00008343"/>
    </source>
</evidence>
<dbReference type="GO" id="GO:0034039">
    <property type="term" value="F:8-oxo-7,8-dihydroguanine DNA N-glycosylase activity"/>
    <property type="evidence" value="ECO:0007669"/>
    <property type="project" value="TreeGrafter"/>
</dbReference>
<protein>
    <submittedName>
        <fullName evidence="11">HhH-GPD family protein</fullName>
    </submittedName>
</protein>
<dbReference type="GO" id="GO:0006298">
    <property type="term" value="P:mismatch repair"/>
    <property type="evidence" value="ECO:0007669"/>
    <property type="project" value="TreeGrafter"/>
</dbReference>
<evidence type="ECO:0000256" key="8">
    <source>
        <dbReference type="ARBA" id="ARBA00023204"/>
    </source>
</evidence>
<dbReference type="Pfam" id="PF00730">
    <property type="entry name" value="HhH-GPD"/>
    <property type="match status" value="1"/>
</dbReference>
<evidence type="ECO:0000256" key="7">
    <source>
        <dbReference type="ARBA" id="ARBA00023014"/>
    </source>
</evidence>
<dbReference type="InterPro" id="IPR011257">
    <property type="entry name" value="DNA_glycosylase"/>
</dbReference>
<dbReference type="GO" id="GO:0046872">
    <property type="term" value="F:metal ion binding"/>
    <property type="evidence" value="ECO:0007669"/>
    <property type="project" value="UniProtKB-KW"/>
</dbReference>
<dbReference type="Gene3D" id="1.10.340.30">
    <property type="entry name" value="Hypothetical protein, domain 2"/>
    <property type="match status" value="1"/>
</dbReference>
<dbReference type="RefSeq" id="WP_012618787.1">
    <property type="nucleotide sequence ID" value="NC_011832.1"/>
</dbReference>
<evidence type="ECO:0000256" key="9">
    <source>
        <dbReference type="ARBA" id="ARBA00023295"/>
    </source>
</evidence>
<dbReference type="GO" id="GO:0006284">
    <property type="term" value="P:base-excision repair"/>
    <property type="evidence" value="ECO:0007669"/>
    <property type="project" value="InterPro"/>
</dbReference>
<dbReference type="KEGG" id="mpl:Mpal_2170"/>
<evidence type="ECO:0000256" key="5">
    <source>
        <dbReference type="ARBA" id="ARBA00022801"/>
    </source>
</evidence>
<dbReference type="SUPFAM" id="SSF48150">
    <property type="entry name" value="DNA-glycosylase"/>
    <property type="match status" value="1"/>
</dbReference>
<dbReference type="Proteomes" id="UP000002457">
    <property type="component" value="Chromosome"/>
</dbReference>
<dbReference type="GO" id="GO:0035485">
    <property type="term" value="F:adenine/guanine mispair binding"/>
    <property type="evidence" value="ECO:0007669"/>
    <property type="project" value="TreeGrafter"/>
</dbReference>
<comment type="cofactor">
    <cofactor evidence="1">
        <name>[4Fe-4S] cluster</name>
        <dbReference type="ChEBI" id="CHEBI:49883"/>
    </cofactor>
</comment>
<dbReference type="GO" id="GO:0051536">
    <property type="term" value="F:iron-sulfur cluster binding"/>
    <property type="evidence" value="ECO:0007669"/>
    <property type="project" value="UniProtKB-KW"/>
</dbReference>
<evidence type="ECO:0000256" key="6">
    <source>
        <dbReference type="ARBA" id="ARBA00023004"/>
    </source>
</evidence>
<name>B8GDW7_METPE</name>
<keyword evidence="6" id="KW-0408">Iron</keyword>
<keyword evidence="12" id="KW-1185">Reference proteome</keyword>
<dbReference type="PANTHER" id="PTHR42944">
    <property type="entry name" value="ADENINE DNA GLYCOSYLASE"/>
    <property type="match status" value="1"/>
</dbReference>
<keyword evidence="5" id="KW-0378">Hydrolase</keyword>
<sequence length="297" mass="33412">MEIQTALLTGADIEVDRLFYQALAASGPTSDTLSLFVEMVWAFYHAHGRPMAWRETRDPYRILISEVMLQQTQVNRVKEKYPLFIGAFPTFKTLAAAPLSSVLDRWQGLGYNRRAVALHRAAGIVVADWGGHLKEDPADLVTLPGIGKATAASIVAFAFNRPTVFIETNIRRVFIHYFCADRDGVTDGEILPLVERTLDRENPREWYYALMDFGTFIAANHPNPNRKSAHYSKQSRFEGSDRQVRGRLLRLLGIGPASSRDLIGELGEDPVRVDRLLLALQTEGFLEIEGELVRIRS</sequence>
<dbReference type="GO" id="GO:0032357">
    <property type="term" value="F:oxidized purine DNA binding"/>
    <property type="evidence" value="ECO:0007669"/>
    <property type="project" value="TreeGrafter"/>
</dbReference>
<dbReference type="GeneID" id="7270255"/>
<gene>
    <name evidence="11" type="ordered locus">Mpal_2170</name>
</gene>
<reference evidence="11 12" key="1">
    <citation type="journal article" date="2015" name="Genome Announc.">
        <title>Complete Genome Sequence of Methanosphaerula palustris E1-9CT, a Hydrogenotrophic Methanogen Isolated from a Minerotrophic Fen Peatland.</title>
        <authorList>
            <person name="Cadillo-Quiroz H."/>
            <person name="Browne P."/>
            <person name="Kyrpides N."/>
            <person name="Woyke T."/>
            <person name="Goodwin L."/>
            <person name="Detter C."/>
            <person name="Yavitt J.B."/>
            <person name="Zinder S.H."/>
        </authorList>
    </citation>
    <scope>NUCLEOTIDE SEQUENCE [LARGE SCALE GENOMIC DNA]</scope>
    <source>
        <strain evidence="12">ATCC BAA-1556 / DSM 19958 / E1-9c</strain>
    </source>
</reference>
<evidence type="ECO:0000256" key="4">
    <source>
        <dbReference type="ARBA" id="ARBA00022763"/>
    </source>
</evidence>
<evidence type="ECO:0000313" key="12">
    <source>
        <dbReference type="Proteomes" id="UP000002457"/>
    </source>
</evidence>
<evidence type="ECO:0000256" key="3">
    <source>
        <dbReference type="ARBA" id="ARBA00022723"/>
    </source>
</evidence>
<organism evidence="11 12">
    <name type="scientific">Methanosphaerula palustris (strain ATCC BAA-1556 / DSM 19958 / E1-9c)</name>
    <dbReference type="NCBI Taxonomy" id="521011"/>
    <lineage>
        <taxon>Archaea</taxon>
        <taxon>Methanobacteriati</taxon>
        <taxon>Methanobacteriota</taxon>
        <taxon>Stenosarchaea group</taxon>
        <taxon>Methanomicrobia</taxon>
        <taxon>Methanomicrobiales</taxon>
        <taxon>Methanoregulaceae</taxon>
        <taxon>Methanosphaerula</taxon>
    </lineage>
</organism>
<feature type="domain" description="HhH-GPD" evidence="10">
    <location>
        <begin position="68"/>
        <end position="216"/>
    </location>
</feature>
<keyword evidence="3" id="KW-0479">Metal-binding</keyword>
<dbReference type="PANTHER" id="PTHR42944:SF1">
    <property type="entry name" value="ADENINE DNA GLYCOSYLASE"/>
    <property type="match status" value="1"/>
</dbReference>
<dbReference type="STRING" id="521011.Mpal_2170"/>
<evidence type="ECO:0000256" key="1">
    <source>
        <dbReference type="ARBA" id="ARBA00001966"/>
    </source>
</evidence>
<keyword evidence="8" id="KW-0234">DNA repair</keyword>
<dbReference type="EMBL" id="CP001338">
    <property type="protein sequence ID" value="ACL17468.1"/>
    <property type="molecule type" value="Genomic_DNA"/>
</dbReference>
<dbReference type="CDD" id="cd00056">
    <property type="entry name" value="ENDO3c"/>
    <property type="match status" value="1"/>
</dbReference>
<keyword evidence="9" id="KW-0326">Glycosidase</keyword>
<dbReference type="eggNOG" id="arCOG00462">
    <property type="taxonomic scope" value="Archaea"/>
</dbReference>
<proteinExistence type="inferred from homology"/>
<dbReference type="GO" id="GO:0000701">
    <property type="term" value="F:purine-specific mismatch base pair DNA N-glycosylase activity"/>
    <property type="evidence" value="ECO:0007669"/>
    <property type="project" value="TreeGrafter"/>
</dbReference>
<dbReference type="InterPro" id="IPR023170">
    <property type="entry name" value="HhH_base_excis_C"/>
</dbReference>
<evidence type="ECO:0000313" key="11">
    <source>
        <dbReference type="EMBL" id="ACL17468.1"/>
    </source>
</evidence>
<dbReference type="Gene3D" id="1.10.1670.10">
    <property type="entry name" value="Helix-hairpin-Helix base-excision DNA repair enzymes (C-terminal)"/>
    <property type="match status" value="1"/>
</dbReference>
<keyword evidence="7" id="KW-0411">Iron-sulfur</keyword>
<dbReference type="SMART" id="SM00478">
    <property type="entry name" value="ENDO3c"/>
    <property type="match status" value="1"/>
</dbReference>
<dbReference type="InterPro" id="IPR044298">
    <property type="entry name" value="MIG/MutY"/>
</dbReference>
<evidence type="ECO:0000259" key="10">
    <source>
        <dbReference type="SMART" id="SM00478"/>
    </source>
</evidence>
<dbReference type="AlphaFoldDB" id="B8GDW7"/>
<keyword evidence="4" id="KW-0227">DNA damage</keyword>
<comment type="similarity">
    <text evidence="2">Belongs to the Nth/MutY family.</text>
</comment>